<sequence length="214" mass="24744">MAKKTLTPPPHFGRRILALGIDTAIHLAVIIGLLIGMKELPFIVKMMDKLLEIWGGTPDGSDFTFALGFFIAFSLAYQYMGLRSSWRATFGQRILGLYWQAVDKEAEQSLSWGSIHIHIWSKILFLLLIPMSFVFFLEDGFFLGVGAYYLLMLLFFYNEARQTSLGQLFHDSWSGWTLAKKEKEAKISLERMEEEFWAKETEAERLKERQNKSR</sequence>
<keyword evidence="8" id="KW-1185">Reference proteome</keyword>
<comment type="subcellular location">
    <subcellularLocation>
        <location evidence="1">Membrane</location>
        <topology evidence="1">Multi-pass membrane protein</topology>
    </subcellularLocation>
</comment>
<reference evidence="7 8" key="1">
    <citation type="journal article" date="2012" name="Stand. Genomic Sci.">
        <title>Complete genome sequencing and analysis of Saprospira grandis str. Lewin, a predatory marine bacterium.</title>
        <authorList>
            <person name="Saw J.H."/>
            <person name="Yuryev A."/>
            <person name="Kanbe M."/>
            <person name="Hou S."/>
            <person name="Young A.G."/>
            <person name="Aizawa S."/>
            <person name="Alam M."/>
        </authorList>
    </citation>
    <scope>NUCLEOTIDE SEQUENCE [LARGE SCALE GENOMIC DNA]</scope>
    <source>
        <strain evidence="7 8">Lewin</strain>
    </source>
</reference>
<keyword evidence="2 5" id="KW-0812">Transmembrane</keyword>
<evidence type="ECO:0000256" key="1">
    <source>
        <dbReference type="ARBA" id="ARBA00004141"/>
    </source>
</evidence>
<feature type="transmembrane region" description="Helical" evidence="5">
    <location>
        <begin position="63"/>
        <end position="80"/>
    </location>
</feature>
<dbReference type="AlphaFoldDB" id="H6L8I8"/>
<dbReference type="STRING" id="984262.SGRA_3998"/>
<keyword evidence="4 5" id="KW-0472">Membrane</keyword>
<name>H6L8I8_SAPGL</name>
<protein>
    <recommendedName>
        <fullName evidence="6">RDD domain-containing protein</fullName>
    </recommendedName>
</protein>
<dbReference type="EMBL" id="CP002831">
    <property type="protein sequence ID" value="AFC26713.1"/>
    <property type="molecule type" value="Genomic_DNA"/>
</dbReference>
<proteinExistence type="predicted"/>
<evidence type="ECO:0000259" key="6">
    <source>
        <dbReference type="Pfam" id="PF06271"/>
    </source>
</evidence>
<feature type="transmembrane region" description="Helical" evidence="5">
    <location>
        <begin position="141"/>
        <end position="157"/>
    </location>
</feature>
<evidence type="ECO:0000256" key="5">
    <source>
        <dbReference type="SAM" id="Phobius"/>
    </source>
</evidence>
<organism evidence="7 8">
    <name type="scientific">Saprospira grandis (strain Lewin)</name>
    <dbReference type="NCBI Taxonomy" id="984262"/>
    <lineage>
        <taxon>Bacteria</taxon>
        <taxon>Pseudomonadati</taxon>
        <taxon>Bacteroidota</taxon>
        <taxon>Saprospiria</taxon>
        <taxon>Saprospirales</taxon>
        <taxon>Saprospiraceae</taxon>
        <taxon>Saprospira</taxon>
    </lineage>
</organism>
<dbReference type="GO" id="GO:0016020">
    <property type="term" value="C:membrane"/>
    <property type="evidence" value="ECO:0007669"/>
    <property type="project" value="UniProtKB-SubCell"/>
</dbReference>
<dbReference type="InterPro" id="IPR010432">
    <property type="entry name" value="RDD"/>
</dbReference>
<feature type="transmembrane region" description="Helical" evidence="5">
    <location>
        <begin position="117"/>
        <end position="135"/>
    </location>
</feature>
<feature type="domain" description="RDD" evidence="6">
    <location>
        <begin position="10"/>
        <end position="174"/>
    </location>
</feature>
<accession>H6L8I8</accession>
<evidence type="ECO:0000256" key="2">
    <source>
        <dbReference type="ARBA" id="ARBA00022692"/>
    </source>
</evidence>
<feature type="transmembrane region" description="Helical" evidence="5">
    <location>
        <begin position="16"/>
        <end position="37"/>
    </location>
</feature>
<evidence type="ECO:0000256" key="4">
    <source>
        <dbReference type="ARBA" id="ARBA00023136"/>
    </source>
</evidence>
<dbReference type="KEGG" id="sgn:SGRA_3998"/>
<evidence type="ECO:0000313" key="8">
    <source>
        <dbReference type="Proteomes" id="UP000007519"/>
    </source>
</evidence>
<evidence type="ECO:0000256" key="3">
    <source>
        <dbReference type="ARBA" id="ARBA00022989"/>
    </source>
</evidence>
<evidence type="ECO:0000313" key="7">
    <source>
        <dbReference type="EMBL" id="AFC26713.1"/>
    </source>
</evidence>
<gene>
    <name evidence="7" type="ordered locus">SGRA_3998</name>
</gene>
<dbReference type="Pfam" id="PF06271">
    <property type="entry name" value="RDD"/>
    <property type="match status" value="1"/>
</dbReference>
<dbReference type="HOGENOM" id="CLU_1288135_0_0_10"/>
<dbReference type="RefSeq" id="WP_015694295.1">
    <property type="nucleotide sequence ID" value="NC_016940.1"/>
</dbReference>
<keyword evidence="3 5" id="KW-1133">Transmembrane helix</keyword>
<dbReference type="Proteomes" id="UP000007519">
    <property type="component" value="Chromosome"/>
</dbReference>
<dbReference type="OrthoDB" id="9820544at2"/>